<dbReference type="PANTHER" id="PTHR44943">
    <property type="entry name" value="CELLULOSE SYNTHASE OPERON PROTEIN C"/>
    <property type="match status" value="1"/>
</dbReference>
<dbReference type="PROSITE" id="PS50005">
    <property type="entry name" value="TPR"/>
    <property type="match status" value="1"/>
</dbReference>
<dbReference type="Gene3D" id="1.25.40.10">
    <property type="entry name" value="Tetratricopeptide repeat domain"/>
    <property type="match status" value="2"/>
</dbReference>
<dbReference type="Pfam" id="PF13432">
    <property type="entry name" value="TPR_16"/>
    <property type="match status" value="1"/>
</dbReference>
<accession>A0A1J5S001</accession>
<keyword evidence="2" id="KW-0802">TPR repeat</keyword>
<proteinExistence type="predicted"/>
<dbReference type="InterPro" id="IPR051685">
    <property type="entry name" value="Ycf3/AcsC/BcsC/TPR_MFPF"/>
</dbReference>
<dbReference type="PROSITE" id="PS51257">
    <property type="entry name" value="PROKAR_LIPOPROTEIN"/>
    <property type="match status" value="1"/>
</dbReference>
<keyword evidence="1" id="KW-0677">Repeat</keyword>
<evidence type="ECO:0000256" key="2">
    <source>
        <dbReference type="ARBA" id="ARBA00022803"/>
    </source>
</evidence>
<protein>
    <submittedName>
        <fullName evidence="3">Tetratricopeptide repeat protein</fullName>
    </submittedName>
</protein>
<dbReference type="InterPro" id="IPR019734">
    <property type="entry name" value="TPR_rpt"/>
</dbReference>
<gene>
    <name evidence="3" type="ORF">GALL_205050</name>
</gene>
<dbReference type="InterPro" id="IPR011990">
    <property type="entry name" value="TPR-like_helical_dom_sf"/>
</dbReference>
<reference evidence="3" key="1">
    <citation type="submission" date="2016-10" db="EMBL/GenBank/DDBJ databases">
        <title>Sequence of Gallionella enrichment culture.</title>
        <authorList>
            <person name="Poehlein A."/>
            <person name="Muehling M."/>
            <person name="Daniel R."/>
        </authorList>
    </citation>
    <scope>NUCLEOTIDE SEQUENCE</scope>
</reference>
<dbReference type="PANTHER" id="PTHR44943:SF4">
    <property type="entry name" value="TPR REPEAT-CONTAINING PROTEIN MJ0798"/>
    <property type="match status" value="1"/>
</dbReference>
<organism evidence="3">
    <name type="scientific">mine drainage metagenome</name>
    <dbReference type="NCBI Taxonomy" id="410659"/>
    <lineage>
        <taxon>unclassified sequences</taxon>
        <taxon>metagenomes</taxon>
        <taxon>ecological metagenomes</taxon>
    </lineage>
</organism>
<dbReference type="EMBL" id="MLJW01000132">
    <property type="protein sequence ID" value="OIQ97495.1"/>
    <property type="molecule type" value="Genomic_DNA"/>
</dbReference>
<dbReference type="SMART" id="SM00028">
    <property type="entry name" value="TPR"/>
    <property type="match status" value="3"/>
</dbReference>
<sequence length="268" mass="30630">MKYCLSIVVLLLLFIAGCKNDDNANSSDEKRLRENNILLHQLEKQIAANRDSIGLRLKLVDALDSLNNYKEAAAQLDSLIGKDSLNYGLWFRKGRLLETAKDTFNAILSYNKALKIYPSPDGQLQLANLLAESKNENALVICQRVQELRLGREYSAHCNFIAGVYFARIGNKQKALQLFDACINDNFAYMEAYQEKGFIFYDDKKFAEALKIFQMAANVNNTYADAYYWQAKCFEAMNKKEEAIKNYQTSLVLDKNLKEAKDALKRLQ</sequence>
<dbReference type="Pfam" id="PF13174">
    <property type="entry name" value="TPR_6"/>
    <property type="match status" value="1"/>
</dbReference>
<evidence type="ECO:0000256" key="1">
    <source>
        <dbReference type="ARBA" id="ARBA00022737"/>
    </source>
</evidence>
<evidence type="ECO:0000313" key="3">
    <source>
        <dbReference type="EMBL" id="OIQ97495.1"/>
    </source>
</evidence>
<comment type="caution">
    <text evidence="3">The sequence shown here is derived from an EMBL/GenBank/DDBJ whole genome shotgun (WGS) entry which is preliminary data.</text>
</comment>
<name>A0A1J5S001_9ZZZZ</name>
<dbReference type="AlphaFoldDB" id="A0A1J5S001"/>
<dbReference type="SUPFAM" id="SSF48452">
    <property type="entry name" value="TPR-like"/>
    <property type="match status" value="1"/>
</dbReference>